<dbReference type="EMBL" id="PEBX01000199">
    <property type="protein sequence ID" value="PTQ55092.1"/>
    <property type="molecule type" value="Genomic_DNA"/>
</dbReference>
<name>A0A2R6XXG2_9BACL</name>
<evidence type="ECO:0000313" key="3">
    <source>
        <dbReference type="Proteomes" id="UP000244338"/>
    </source>
</evidence>
<sequence>MGTFWMEEHEKNGLVETDLTYVDAVFSLPSLFTFFLLAIG</sequence>
<evidence type="ECO:0000313" key="2">
    <source>
        <dbReference type="EMBL" id="PTQ55092.1"/>
    </source>
</evidence>
<keyword evidence="1" id="KW-1133">Transmembrane helix</keyword>
<gene>
    <name evidence="2" type="ORF">BSOLF_0375</name>
</gene>
<keyword evidence="1" id="KW-0472">Membrane</keyword>
<protein>
    <submittedName>
        <fullName evidence="2">Uncharacterized protein</fullName>
    </submittedName>
</protein>
<accession>A0A2R6XXG2</accession>
<proteinExistence type="predicted"/>
<comment type="caution">
    <text evidence="2">The sequence shown here is derived from an EMBL/GenBank/DDBJ whole genome shotgun (WGS) entry which is preliminary data.</text>
</comment>
<feature type="transmembrane region" description="Helical" evidence="1">
    <location>
        <begin position="20"/>
        <end position="39"/>
    </location>
</feature>
<organism evidence="2 3">
    <name type="scientific">Candidatus Carbonibacillus altaicus</name>
    <dbReference type="NCBI Taxonomy" id="2163959"/>
    <lineage>
        <taxon>Bacteria</taxon>
        <taxon>Bacillati</taxon>
        <taxon>Bacillota</taxon>
        <taxon>Bacilli</taxon>
        <taxon>Bacillales</taxon>
        <taxon>Candidatus Carbonibacillus</taxon>
    </lineage>
</organism>
<keyword evidence="1" id="KW-0812">Transmembrane</keyword>
<evidence type="ECO:0000256" key="1">
    <source>
        <dbReference type="SAM" id="Phobius"/>
    </source>
</evidence>
<dbReference type="Proteomes" id="UP000244338">
    <property type="component" value="Unassembled WGS sequence"/>
</dbReference>
<dbReference type="AlphaFoldDB" id="A0A2R6XXG2"/>
<reference evidence="3" key="1">
    <citation type="journal article" date="2018" name="Sci. Rep.">
        <title>Lignite coal burning seam in the remote Altai Mountains harbors a hydrogen-driven thermophilic microbial community.</title>
        <authorList>
            <person name="Kadnikov V.V."/>
            <person name="Mardanov A.V."/>
            <person name="Ivasenko D.A."/>
            <person name="Antsiferov D.V."/>
            <person name="Beletsky A.V."/>
            <person name="Karnachuk O.V."/>
            <person name="Ravin N.V."/>
        </authorList>
    </citation>
    <scope>NUCLEOTIDE SEQUENCE [LARGE SCALE GENOMIC DNA]</scope>
</reference>